<dbReference type="InterPro" id="IPR038729">
    <property type="entry name" value="Rad50/SbcC_AAA"/>
</dbReference>
<dbReference type="InterPro" id="IPR003593">
    <property type="entry name" value="AAA+_ATPase"/>
</dbReference>
<keyword evidence="4" id="KW-1185">Reference proteome</keyword>
<organism evidence="3 4">
    <name type="scientific">Streptomyces rhizosphaericus</name>
    <dbReference type="NCBI Taxonomy" id="114699"/>
    <lineage>
        <taxon>Bacteria</taxon>
        <taxon>Bacillati</taxon>
        <taxon>Actinomycetota</taxon>
        <taxon>Actinomycetes</taxon>
        <taxon>Kitasatosporales</taxon>
        <taxon>Streptomycetaceae</taxon>
        <taxon>Streptomyces</taxon>
        <taxon>Streptomyces violaceusniger group</taxon>
    </lineage>
</organism>
<dbReference type="Proteomes" id="UP001500418">
    <property type="component" value="Unassembled WGS sequence"/>
</dbReference>
<gene>
    <name evidence="3" type="ORF">GCM10009575_036690</name>
</gene>
<dbReference type="Gene3D" id="3.40.50.300">
    <property type="entry name" value="P-loop containing nucleotide triphosphate hydrolases"/>
    <property type="match status" value="2"/>
</dbReference>
<dbReference type="SMART" id="SM00382">
    <property type="entry name" value="AAA"/>
    <property type="match status" value="1"/>
</dbReference>
<reference evidence="3 4" key="1">
    <citation type="journal article" date="2019" name="Int. J. Syst. Evol. Microbiol.">
        <title>The Global Catalogue of Microorganisms (GCM) 10K type strain sequencing project: providing services to taxonomists for standard genome sequencing and annotation.</title>
        <authorList>
            <consortium name="The Broad Institute Genomics Platform"/>
            <consortium name="The Broad Institute Genome Sequencing Center for Infectious Disease"/>
            <person name="Wu L."/>
            <person name="Ma J."/>
        </authorList>
    </citation>
    <scope>NUCLEOTIDE SEQUENCE [LARGE SCALE GENOMIC DNA]</scope>
    <source>
        <strain evidence="3 4">JCM 11444</strain>
    </source>
</reference>
<evidence type="ECO:0000313" key="4">
    <source>
        <dbReference type="Proteomes" id="UP001500418"/>
    </source>
</evidence>
<dbReference type="InterPro" id="IPR027417">
    <property type="entry name" value="P-loop_NTPase"/>
</dbReference>
<dbReference type="EMBL" id="BAAAID010000021">
    <property type="protein sequence ID" value="GAA0931542.1"/>
    <property type="molecule type" value="Genomic_DNA"/>
</dbReference>
<sequence>MYVTRLRLDGVRGFHGPRTVDLDFTRPDGGYAGWTVLAGRNGSGKTTLLRAIALCLAGNRRASQLDDDLEGWLSDGREHAWLTAALRSDSGEDPGSAKAIGKRPRTAEFEVRLEWKPEDALFPESGDVMPTEVRFSGGREAGALWSSSPVGWFHAGYGPFRRLSGAGMYHDRQTRAAHRGAASRAAAMRTLFHEQAALTEAVDWLVSAHLYRLEERSGAQDLLDTVLALLSHDLLPDGYRVVEVDSDGPWLCRNDSGGARVPLHQMSDGFRTVVALVLDIVWRMYTAYGHLDLRWRRAGPQGPEPYLPHSGVVLIDEVDAHLHVSWQKRIGEWLKAHFPAIQFIVTTHSPYICQAADERGLIRLPGPDEARPPEVVSEALWKRIVYGTGDDAALSDLFGLDTPYSGEAQELRKELVALEARVVTGQATDEEENRHEALRQRLKSSPRTRVSEVEARLKRLGAFDE</sequence>
<comment type="caution">
    <text evidence="3">The sequence shown here is derived from an EMBL/GenBank/DDBJ whole genome shotgun (WGS) entry which is preliminary data.</text>
</comment>
<proteinExistence type="predicted"/>
<dbReference type="InterPro" id="IPR003959">
    <property type="entry name" value="ATPase_AAA_core"/>
</dbReference>
<evidence type="ECO:0000313" key="3">
    <source>
        <dbReference type="EMBL" id="GAA0931542.1"/>
    </source>
</evidence>
<dbReference type="SUPFAM" id="SSF52540">
    <property type="entry name" value="P-loop containing nucleoside triphosphate hydrolases"/>
    <property type="match status" value="1"/>
</dbReference>
<dbReference type="InterPro" id="IPR051396">
    <property type="entry name" value="Bact_Antivir_Def_Nuclease"/>
</dbReference>
<accession>A0ABN1PQ33</accession>
<dbReference type="PANTHER" id="PTHR43581">
    <property type="entry name" value="ATP/GTP PHOSPHATASE"/>
    <property type="match status" value="1"/>
</dbReference>
<protein>
    <submittedName>
        <fullName evidence="3">AAA family ATPase</fullName>
    </submittedName>
</protein>
<dbReference type="Pfam" id="PF13304">
    <property type="entry name" value="AAA_21"/>
    <property type="match status" value="1"/>
</dbReference>
<evidence type="ECO:0000256" key="1">
    <source>
        <dbReference type="SAM" id="MobiDB-lite"/>
    </source>
</evidence>
<feature type="region of interest" description="Disordered" evidence="1">
    <location>
        <begin position="427"/>
        <end position="450"/>
    </location>
</feature>
<name>A0ABN1PQ33_9ACTN</name>
<dbReference type="Pfam" id="PF13476">
    <property type="entry name" value="AAA_23"/>
    <property type="match status" value="1"/>
</dbReference>
<feature type="domain" description="AAA+ ATPase" evidence="2">
    <location>
        <begin position="31"/>
        <end position="368"/>
    </location>
</feature>
<dbReference type="PANTHER" id="PTHR43581:SF2">
    <property type="entry name" value="EXCINUCLEASE ATPASE SUBUNIT"/>
    <property type="match status" value="1"/>
</dbReference>
<evidence type="ECO:0000259" key="2">
    <source>
        <dbReference type="SMART" id="SM00382"/>
    </source>
</evidence>